<gene>
    <name evidence="6" type="ORF">GCM10022388_27600</name>
</gene>
<feature type="transmembrane region" description="Helical" evidence="5">
    <location>
        <begin position="154"/>
        <end position="180"/>
    </location>
</feature>
<keyword evidence="2 5" id="KW-0812">Transmembrane</keyword>
<feature type="transmembrane region" description="Helical" evidence="5">
    <location>
        <begin position="75"/>
        <end position="93"/>
    </location>
</feature>
<keyword evidence="7" id="KW-1185">Reference proteome</keyword>
<dbReference type="PANTHER" id="PTHR43701">
    <property type="entry name" value="MEMBRANE TRANSPORTER PROTEIN MJ0441-RELATED"/>
    <property type="match status" value="1"/>
</dbReference>
<protein>
    <recommendedName>
        <fullName evidence="5">Probable membrane transporter protein</fullName>
    </recommendedName>
</protein>
<keyword evidence="5" id="KW-1003">Cell membrane</keyword>
<comment type="similarity">
    <text evidence="5">Belongs to the 4-toluene sulfonate uptake permease (TSUP) (TC 2.A.102) family.</text>
</comment>
<evidence type="ECO:0000313" key="7">
    <source>
        <dbReference type="Proteomes" id="UP001500426"/>
    </source>
</evidence>
<feature type="transmembrane region" description="Helical" evidence="5">
    <location>
        <begin position="217"/>
        <end position="235"/>
    </location>
</feature>
<feature type="transmembrane region" description="Helical" evidence="5">
    <location>
        <begin position="7"/>
        <end position="37"/>
    </location>
</feature>
<feature type="transmembrane region" description="Helical" evidence="5">
    <location>
        <begin position="43"/>
        <end position="63"/>
    </location>
</feature>
<evidence type="ECO:0000256" key="2">
    <source>
        <dbReference type="ARBA" id="ARBA00022692"/>
    </source>
</evidence>
<feature type="transmembrane region" description="Helical" evidence="5">
    <location>
        <begin position="186"/>
        <end position="205"/>
    </location>
</feature>
<dbReference type="InterPro" id="IPR051598">
    <property type="entry name" value="TSUP/Inactive_protease-like"/>
</dbReference>
<accession>A0ABP7V4F6</accession>
<organism evidence="6 7">
    <name type="scientific">Flavobacterium chungnamense</name>
    <dbReference type="NCBI Taxonomy" id="706182"/>
    <lineage>
        <taxon>Bacteria</taxon>
        <taxon>Pseudomonadati</taxon>
        <taxon>Bacteroidota</taxon>
        <taxon>Flavobacteriia</taxon>
        <taxon>Flavobacteriales</taxon>
        <taxon>Flavobacteriaceae</taxon>
        <taxon>Flavobacterium</taxon>
    </lineage>
</organism>
<evidence type="ECO:0000313" key="6">
    <source>
        <dbReference type="EMBL" id="GAA4059330.1"/>
    </source>
</evidence>
<keyword evidence="3 5" id="KW-1133">Transmembrane helix</keyword>
<feature type="transmembrane region" description="Helical" evidence="5">
    <location>
        <begin position="113"/>
        <end position="131"/>
    </location>
</feature>
<feature type="transmembrane region" description="Helical" evidence="5">
    <location>
        <begin position="247"/>
        <end position="266"/>
    </location>
</feature>
<comment type="subcellular location">
    <subcellularLocation>
        <location evidence="5">Cell membrane</location>
        <topology evidence="5">Multi-pass membrane protein</topology>
    </subcellularLocation>
    <subcellularLocation>
        <location evidence="1">Membrane</location>
        <topology evidence="1">Multi-pass membrane protein</topology>
    </subcellularLocation>
</comment>
<comment type="caution">
    <text evidence="6">The sequence shown here is derived from an EMBL/GenBank/DDBJ whole genome shotgun (WGS) entry which is preliminary data.</text>
</comment>
<proteinExistence type="inferred from homology"/>
<dbReference type="PANTHER" id="PTHR43701:SF2">
    <property type="entry name" value="MEMBRANE TRANSPORTER PROTEIN YJNA-RELATED"/>
    <property type="match status" value="1"/>
</dbReference>
<keyword evidence="4 5" id="KW-0472">Membrane</keyword>
<evidence type="ECO:0000256" key="4">
    <source>
        <dbReference type="ARBA" id="ARBA00023136"/>
    </source>
</evidence>
<dbReference type="InterPro" id="IPR002781">
    <property type="entry name" value="TM_pro_TauE-like"/>
</dbReference>
<sequence>MEISHIIGYILAVFVGITLGLIGSGGSILSVPILVYIMGVEPILATAYSLFVVGTTALFGGVQKAKQKLVDFKKVVLFGVPTILAVFLTRKFIVPNIPEVIFSTTSFTLHKSVLIMVVFAIVMIAASIRMIKPLKEKIVNDDAKLNYIAIFSQGLFIGLVAGFVGAGGGFLIIPALLFLAKTPMKMAVGTSLFIVSVQSLIGFIGDIRPEQNLDWNLILIFTVCSIIGVLIGSYLSKKIEGEKLKTGFGWFVLAMGIYIIIKETFFGNI</sequence>
<evidence type="ECO:0000256" key="3">
    <source>
        <dbReference type="ARBA" id="ARBA00022989"/>
    </source>
</evidence>
<name>A0ABP7V4F6_9FLAO</name>
<dbReference type="Pfam" id="PF01925">
    <property type="entry name" value="TauE"/>
    <property type="match status" value="1"/>
</dbReference>
<dbReference type="RefSeq" id="WP_345095670.1">
    <property type="nucleotide sequence ID" value="NZ_BAABCS010000031.1"/>
</dbReference>
<dbReference type="Proteomes" id="UP001500426">
    <property type="component" value="Unassembled WGS sequence"/>
</dbReference>
<reference evidence="7" key="1">
    <citation type="journal article" date="2019" name="Int. J. Syst. Evol. Microbiol.">
        <title>The Global Catalogue of Microorganisms (GCM) 10K type strain sequencing project: providing services to taxonomists for standard genome sequencing and annotation.</title>
        <authorList>
            <consortium name="The Broad Institute Genomics Platform"/>
            <consortium name="The Broad Institute Genome Sequencing Center for Infectious Disease"/>
            <person name="Wu L."/>
            <person name="Ma J."/>
        </authorList>
    </citation>
    <scope>NUCLEOTIDE SEQUENCE [LARGE SCALE GENOMIC DNA]</scope>
    <source>
        <strain evidence="7">JCM 17068</strain>
    </source>
</reference>
<evidence type="ECO:0000256" key="5">
    <source>
        <dbReference type="RuleBase" id="RU363041"/>
    </source>
</evidence>
<evidence type="ECO:0000256" key="1">
    <source>
        <dbReference type="ARBA" id="ARBA00004141"/>
    </source>
</evidence>
<dbReference type="EMBL" id="BAABCS010000031">
    <property type="protein sequence ID" value="GAA4059330.1"/>
    <property type="molecule type" value="Genomic_DNA"/>
</dbReference>